<keyword evidence="3" id="KW-1185">Reference proteome</keyword>
<gene>
    <name evidence="2" type="ORF">O181_005748</name>
</gene>
<reference evidence="2" key="1">
    <citation type="submission" date="2021-03" db="EMBL/GenBank/DDBJ databases">
        <title>Draft genome sequence of rust myrtle Austropuccinia psidii MF-1, a brazilian biotype.</title>
        <authorList>
            <person name="Quecine M.C."/>
            <person name="Pachon D.M.R."/>
            <person name="Bonatelli M.L."/>
            <person name="Correr F.H."/>
            <person name="Franceschini L.M."/>
            <person name="Leite T.F."/>
            <person name="Margarido G.R.A."/>
            <person name="Almeida C.A."/>
            <person name="Ferrarezi J.A."/>
            <person name="Labate C.A."/>
        </authorList>
    </citation>
    <scope>NUCLEOTIDE SEQUENCE</scope>
    <source>
        <strain evidence="2">MF-1</strain>
    </source>
</reference>
<evidence type="ECO:0000256" key="1">
    <source>
        <dbReference type="SAM" id="MobiDB-lite"/>
    </source>
</evidence>
<evidence type="ECO:0000313" key="3">
    <source>
        <dbReference type="Proteomes" id="UP000765509"/>
    </source>
</evidence>
<protein>
    <submittedName>
        <fullName evidence="2">Uncharacterized protein</fullName>
    </submittedName>
</protein>
<comment type="caution">
    <text evidence="2">The sequence shown here is derived from an EMBL/GenBank/DDBJ whole genome shotgun (WGS) entry which is preliminary data.</text>
</comment>
<accession>A0A9Q3BJ41</accession>
<feature type="compositionally biased region" description="Pro residues" evidence="1">
    <location>
        <begin position="35"/>
        <end position="51"/>
    </location>
</feature>
<dbReference type="AlphaFoldDB" id="A0A9Q3BJ41"/>
<sequence>MSHENASTLDPDPEVAPTQSTEDPFDRPIGTPSPLLFPVPPLPPVPSPEIPPIASSCKAQSSPHSRNEALQEFTDLQPTLMIP</sequence>
<name>A0A9Q3BJ41_9BASI</name>
<organism evidence="2 3">
    <name type="scientific">Austropuccinia psidii MF-1</name>
    <dbReference type="NCBI Taxonomy" id="1389203"/>
    <lineage>
        <taxon>Eukaryota</taxon>
        <taxon>Fungi</taxon>
        <taxon>Dikarya</taxon>
        <taxon>Basidiomycota</taxon>
        <taxon>Pucciniomycotina</taxon>
        <taxon>Pucciniomycetes</taxon>
        <taxon>Pucciniales</taxon>
        <taxon>Sphaerophragmiaceae</taxon>
        <taxon>Austropuccinia</taxon>
    </lineage>
</organism>
<feature type="region of interest" description="Disordered" evidence="1">
    <location>
        <begin position="1"/>
        <end position="83"/>
    </location>
</feature>
<evidence type="ECO:0000313" key="2">
    <source>
        <dbReference type="EMBL" id="MBW0466033.1"/>
    </source>
</evidence>
<proteinExistence type="predicted"/>
<dbReference type="EMBL" id="AVOT02001193">
    <property type="protein sequence ID" value="MBW0466033.1"/>
    <property type="molecule type" value="Genomic_DNA"/>
</dbReference>
<dbReference type="Proteomes" id="UP000765509">
    <property type="component" value="Unassembled WGS sequence"/>
</dbReference>